<evidence type="ECO:0000313" key="3">
    <source>
        <dbReference type="Proteomes" id="UP000313359"/>
    </source>
</evidence>
<feature type="region of interest" description="Disordered" evidence="1">
    <location>
        <begin position="201"/>
        <end position="227"/>
    </location>
</feature>
<sequence>MARRKGPHYNFHASVEKTEAGPTFLDFASPAPPYCVRPRLPTILREFGKMSSALPVKAEPAENAPLWTRPRSPRAPSSAKSATTLSSVNMAARNISSRTPTPAASWVTTPAPSVGSVTLDPSYRPPPSVSCPGTPVLSKFEPMDVDPESESEQSRDTARSSTRIAHRKAQQKTALSQTAPSVPTPELALCLPSLDPYLYDSSDFPHAQTQEEKAAERKGKGKSKSAQEDNVWWHVKVGKGQPLPISQQALRYPPDLTPHPTLHVGDLFYHHSMRGIQLWQWSETPNTLGEWRPVLLGIKRDVDDRLLGLTPGLKPSWVTKGHYRRMKTTVPVFILPQ</sequence>
<feature type="compositionally biased region" description="Low complexity" evidence="1">
    <location>
        <begin position="68"/>
        <end position="84"/>
    </location>
</feature>
<dbReference type="AlphaFoldDB" id="A0A5C2S359"/>
<name>A0A5C2S359_9APHY</name>
<reference evidence="2" key="1">
    <citation type="journal article" date="2018" name="Genome Biol. Evol.">
        <title>Genomics and development of Lentinus tigrinus, a white-rot wood-decaying mushroom with dimorphic fruiting bodies.</title>
        <authorList>
            <person name="Wu B."/>
            <person name="Xu Z."/>
            <person name="Knudson A."/>
            <person name="Carlson A."/>
            <person name="Chen N."/>
            <person name="Kovaka S."/>
            <person name="LaButti K."/>
            <person name="Lipzen A."/>
            <person name="Pennachio C."/>
            <person name="Riley R."/>
            <person name="Schakwitz W."/>
            <person name="Umezawa K."/>
            <person name="Ohm R.A."/>
            <person name="Grigoriev I.V."/>
            <person name="Nagy L.G."/>
            <person name="Gibbons J."/>
            <person name="Hibbett D."/>
        </authorList>
    </citation>
    <scope>NUCLEOTIDE SEQUENCE [LARGE SCALE GENOMIC DNA]</scope>
    <source>
        <strain evidence="2">ALCF2SS1-6</strain>
    </source>
</reference>
<feature type="region of interest" description="Disordered" evidence="1">
    <location>
        <begin position="62"/>
        <end position="86"/>
    </location>
</feature>
<evidence type="ECO:0000256" key="1">
    <source>
        <dbReference type="SAM" id="MobiDB-lite"/>
    </source>
</evidence>
<feature type="compositionally biased region" description="Polar residues" evidence="1">
    <location>
        <begin position="171"/>
        <end position="181"/>
    </location>
</feature>
<gene>
    <name evidence="2" type="ORF">L227DRAFT_613286</name>
</gene>
<protein>
    <submittedName>
        <fullName evidence="2">Uncharacterized protein</fullName>
    </submittedName>
</protein>
<organism evidence="2 3">
    <name type="scientific">Lentinus tigrinus ALCF2SS1-6</name>
    <dbReference type="NCBI Taxonomy" id="1328759"/>
    <lineage>
        <taxon>Eukaryota</taxon>
        <taxon>Fungi</taxon>
        <taxon>Dikarya</taxon>
        <taxon>Basidiomycota</taxon>
        <taxon>Agaricomycotina</taxon>
        <taxon>Agaricomycetes</taxon>
        <taxon>Polyporales</taxon>
        <taxon>Polyporaceae</taxon>
        <taxon>Lentinus</taxon>
    </lineage>
</organism>
<evidence type="ECO:0000313" key="2">
    <source>
        <dbReference type="EMBL" id="RPD57902.1"/>
    </source>
</evidence>
<accession>A0A5C2S359</accession>
<proteinExistence type="predicted"/>
<dbReference type="EMBL" id="ML122278">
    <property type="protein sequence ID" value="RPD57902.1"/>
    <property type="molecule type" value="Genomic_DNA"/>
</dbReference>
<feature type="region of interest" description="Disordered" evidence="1">
    <location>
        <begin position="117"/>
        <end position="184"/>
    </location>
</feature>
<dbReference type="STRING" id="1328759.A0A5C2S359"/>
<feature type="compositionally biased region" description="Basic and acidic residues" evidence="1">
    <location>
        <begin position="209"/>
        <end position="218"/>
    </location>
</feature>
<dbReference type="Proteomes" id="UP000313359">
    <property type="component" value="Unassembled WGS sequence"/>
</dbReference>
<keyword evidence="3" id="KW-1185">Reference proteome</keyword>
<dbReference type="OrthoDB" id="2758519at2759"/>